<protein>
    <submittedName>
        <fullName evidence="1">CLUMA_CG006846, isoform A</fullName>
    </submittedName>
</protein>
<dbReference type="EMBL" id="CVRI01000037">
    <property type="protein sequence ID" value="CRK93303.1"/>
    <property type="molecule type" value="Genomic_DNA"/>
</dbReference>
<organism evidence="1 2">
    <name type="scientific">Clunio marinus</name>
    <dbReference type="NCBI Taxonomy" id="568069"/>
    <lineage>
        <taxon>Eukaryota</taxon>
        <taxon>Metazoa</taxon>
        <taxon>Ecdysozoa</taxon>
        <taxon>Arthropoda</taxon>
        <taxon>Hexapoda</taxon>
        <taxon>Insecta</taxon>
        <taxon>Pterygota</taxon>
        <taxon>Neoptera</taxon>
        <taxon>Endopterygota</taxon>
        <taxon>Diptera</taxon>
        <taxon>Nematocera</taxon>
        <taxon>Chironomoidea</taxon>
        <taxon>Chironomidae</taxon>
        <taxon>Clunio</taxon>
    </lineage>
</organism>
<gene>
    <name evidence="1" type="ORF">CLUMA_CG006846</name>
</gene>
<sequence length="194" mass="22664">MAENDEMFSSATCYGLEETWSQPRSWVDFRNLIVNVMTEYIDCNVKWAKGEFEFKSEHQAIFMKAFLSHFFCITIKLCNMNDDVRFVDKMREVGTMPEIFIIDVLRQTQHTVLGSNEFHSCDANMQNAVKHIITKDDPIFVTICLSNNQDPSPNNYSNYAISFAIFCKYFVKFVVILKRLGKPKQHILAFHRPH</sequence>
<keyword evidence="2" id="KW-1185">Reference proteome</keyword>
<reference evidence="1 2" key="1">
    <citation type="submission" date="2015-04" db="EMBL/GenBank/DDBJ databases">
        <authorList>
            <person name="Syromyatnikov M.Y."/>
            <person name="Popov V.N."/>
        </authorList>
    </citation>
    <scope>NUCLEOTIDE SEQUENCE [LARGE SCALE GENOMIC DNA]</scope>
</reference>
<accession>A0A1J1HYX8</accession>
<proteinExistence type="predicted"/>
<evidence type="ECO:0000313" key="2">
    <source>
        <dbReference type="Proteomes" id="UP000183832"/>
    </source>
</evidence>
<name>A0A1J1HYX8_9DIPT</name>
<dbReference type="AlphaFoldDB" id="A0A1J1HYX8"/>
<evidence type="ECO:0000313" key="1">
    <source>
        <dbReference type="EMBL" id="CRK93303.1"/>
    </source>
</evidence>
<dbReference type="Proteomes" id="UP000183832">
    <property type="component" value="Unassembled WGS sequence"/>
</dbReference>